<dbReference type="InterPro" id="IPR009057">
    <property type="entry name" value="Homeodomain-like_sf"/>
</dbReference>
<evidence type="ECO:0000313" key="2">
    <source>
        <dbReference type="EMBL" id="MBG0741852.1"/>
    </source>
</evidence>
<dbReference type="InterPro" id="IPR049343">
    <property type="entry name" value="Transposase_29"/>
</dbReference>
<organism evidence="2 3">
    <name type="scientific">Arthrobacter terrae</name>
    <dbReference type="NCBI Taxonomy" id="2935737"/>
    <lineage>
        <taxon>Bacteria</taxon>
        <taxon>Bacillati</taxon>
        <taxon>Actinomycetota</taxon>
        <taxon>Actinomycetes</taxon>
        <taxon>Micrococcales</taxon>
        <taxon>Micrococcaceae</taxon>
        <taxon>Arthrobacter</taxon>
    </lineage>
</organism>
<comment type="caution">
    <text evidence="2">The sequence shown here is derived from an EMBL/GenBank/DDBJ whole genome shotgun (WGS) entry which is preliminary data.</text>
</comment>
<reference evidence="2 3" key="1">
    <citation type="submission" date="2020-11" db="EMBL/GenBank/DDBJ databases">
        <title>Arthrobacter antarcticus sp. nov., isolated from Antarctic Soil.</title>
        <authorList>
            <person name="Li J."/>
        </authorList>
    </citation>
    <scope>NUCLEOTIDE SEQUENCE [LARGE SCALE GENOMIC DNA]</scope>
    <source>
        <strain evidence="2 3">Z1-20</strain>
    </source>
</reference>
<protein>
    <submittedName>
        <fullName evidence="2">Helix-turn-helix domain-containing protein</fullName>
    </submittedName>
</protein>
<feature type="compositionally biased region" description="Polar residues" evidence="1">
    <location>
        <begin position="152"/>
        <end position="162"/>
    </location>
</feature>
<feature type="compositionally biased region" description="Polar residues" evidence="1">
    <location>
        <begin position="170"/>
        <end position="179"/>
    </location>
</feature>
<proteinExistence type="predicted"/>
<evidence type="ECO:0000256" key="1">
    <source>
        <dbReference type="SAM" id="MobiDB-lite"/>
    </source>
</evidence>
<dbReference type="Proteomes" id="UP000655366">
    <property type="component" value="Unassembled WGS sequence"/>
</dbReference>
<name>A0A931GCM3_9MICC</name>
<evidence type="ECO:0000313" key="3">
    <source>
        <dbReference type="Proteomes" id="UP000655366"/>
    </source>
</evidence>
<dbReference type="RefSeq" id="WP_196398782.1">
    <property type="nucleotide sequence ID" value="NZ_JADNYM010000054.1"/>
</dbReference>
<dbReference type="Pfam" id="PF21804">
    <property type="entry name" value="Transposase_29"/>
    <property type="match status" value="1"/>
</dbReference>
<gene>
    <name evidence="2" type="ORF">IV500_21115</name>
</gene>
<accession>A0A931GCM3</accession>
<sequence length="764" mass="82386">MAVMTAQPPLPISMVAAARPVGLAVSLAEGPDGGEVYIRGQLTFSWDAPDVAARRWVAVKLTDLRAASVADVAAAFSVSAGTLWLWGQLLAEGGVAALAPEKRGPKGPSRLSGDVVRRIVQLRATGMSHQAVGDAVGVSEFSVRRALKTATTHAVGTTQESQEAPELSVTAPTSDQGPTQPELPVLPVAVPRAGERSAARAGLLAEAPPLFAPAAKVPHAGLCLALPALETTGLLACAKDVFGALPDGFYGLNSILVDGVLRALAGESRTEGATRFNPEELGRVLGLDRAPEVKTIRRRIKQLADTGKAQDLIAALAAHHLNGTGPAGENLAAILYVDGHVRAYQGTKRIGKLYSTRLKFPVPATEETWVTDAHGSPVFVVMAEPGASLAGELRNLLPELRKAVGDDRRVLVGFDRGGWSPALFKHMDENGFDVLTWRKGTTADIDESKFTEVSHNDEHGETRTWSVADTIVDLVLPTTKKTGEMYPMRQLSRIVPAKGKGGGTRQIHILTTDRTLPAGEAVWRMGNRWRQENQFRYARMHFDLDSHDSYASSDDDAKRLVPNPAKNASYQKVLTARKHHAEVAAEVDAELTALRTPPPGQKELKVVLTSTMHNTITKPLWKAEQDLLAAEKAHKKIPAKIMLGKLSPGQQVLDTEVKLIHTGIRMAAYNTAMTIAREIRTNTGYAKAGNEAHALMRQMFNQSGDIDPTVPGFLTIRLDPLPTQAKTDAIIELCNHLTTTKTRYPGTNLILRYQVKDKASSRKN</sequence>
<feature type="region of interest" description="Disordered" evidence="1">
    <location>
        <begin position="152"/>
        <end position="184"/>
    </location>
</feature>
<keyword evidence="3" id="KW-1185">Reference proteome</keyword>
<dbReference type="SUPFAM" id="SSF46689">
    <property type="entry name" value="Homeodomain-like"/>
    <property type="match status" value="1"/>
</dbReference>
<dbReference type="AlphaFoldDB" id="A0A931GCM3"/>
<dbReference type="EMBL" id="JADNYM010000054">
    <property type="protein sequence ID" value="MBG0741852.1"/>
    <property type="molecule type" value="Genomic_DNA"/>
</dbReference>